<dbReference type="InterPro" id="IPR004176">
    <property type="entry name" value="Clp_R_N"/>
</dbReference>
<evidence type="ECO:0000313" key="4">
    <source>
        <dbReference type="Proteomes" id="UP001333102"/>
    </source>
</evidence>
<evidence type="ECO:0000256" key="1">
    <source>
        <dbReference type="PROSITE-ProRule" id="PRU01251"/>
    </source>
</evidence>
<dbReference type="InterPro" id="IPR036628">
    <property type="entry name" value="Clp_N_dom_sf"/>
</dbReference>
<keyword evidence="3" id="KW-0645">Protease</keyword>
<dbReference type="CDD" id="cd22231">
    <property type="entry name" value="RHH_NikR_HicB-like"/>
    <property type="match status" value="1"/>
</dbReference>
<feature type="domain" description="Clp R" evidence="2">
    <location>
        <begin position="3"/>
        <end position="148"/>
    </location>
</feature>
<reference evidence="4" key="1">
    <citation type="submission" date="2023-12" db="EMBL/GenBank/DDBJ databases">
        <title>Novel isolates from deep terrestrial aquifers shed light on the physiology and ecology of the class Limnochordia.</title>
        <authorList>
            <person name="Karnachuk O.V."/>
            <person name="Lukina A.P."/>
            <person name="Avakyan M.R."/>
            <person name="Kadnikov V."/>
            <person name="Begmatov S."/>
            <person name="Beletsky A.V."/>
            <person name="Mardanov A.V."/>
            <person name="Ravin N.V."/>
        </authorList>
    </citation>
    <scope>NUCLEOTIDE SEQUENCE [LARGE SCALE GENOMIC DNA]</scope>
    <source>
        <strain evidence="4">LN</strain>
    </source>
</reference>
<dbReference type="RefSeq" id="WP_324669199.1">
    <property type="nucleotide sequence ID" value="NZ_CP141614.1"/>
</dbReference>
<evidence type="ECO:0000313" key="3">
    <source>
        <dbReference type="EMBL" id="WRP14815.1"/>
    </source>
</evidence>
<dbReference type="PROSITE" id="PS51903">
    <property type="entry name" value="CLP_R"/>
    <property type="match status" value="1"/>
</dbReference>
<dbReference type="Proteomes" id="UP001333102">
    <property type="component" value="Chromosome"/>
</dbReference>
<keyword evidence="1" id="KW-0677">Repeat</keyword>
<proteinExistence type="predicted"/>
<dbReference type="SUPFAM" id="SSF81923">
    <property type="entry name" value="Double Clp-N motif"/>
    <property type="match status" value="1"/>
</dbReference>
<organism evidence="3 4">
    <name type="scientific">Geochorda subterranea</name>
    <dbReference type="NCBI Taxonomy" id="3109564"/>
    <lineage>
        <taxon>Bacteria</taxon>
        <taxon>Bacillati</taxon>
        <taxon>Bacillota</taxon>
        <taxon>Limnochordia</taxon>
        <taxon>Limnochordales</taxon>
        <taxon>Geochordaceae</taxon>
        <taxon>Geochorda</taxon>
    </lineage>
</organism>
<accession>A0ABZ1BPT5</accession>
<gene>
    <name evidence="3" type="ORF">VLY81_01185</name>
</gene>
<name>A0ABZ1BPT5_9FIRM</name>
<sequence length="240" mass="26482">MVLQRFTARAKRIIENAVDEARRRGEPVGPLHLLLALARDETSAAARALREAGVTPEAVAGHLVEPADGTALRKEPPFDPEGKRVLERGARWAKELRHPYIGAEHVLLALLDDGAAAAADVWRALGVDVARLRERLLAQPPEPEERPGHKTQVSWVFWRSGSESRDWVVSVRLDAPTLTAVDALVRAGVAKSRSEAVFMLCRKGIEAHRELFERLAEKMASVAELEEEMRRIFAGDGGET</sequence>
<evidence type="ECO:0000259" key="2">
    <source>
        <dbReference type="PROSITE" id="PS51903"/>
    </source>
</evidence>
<keyword evidence="4" id="KW-1185">Reference proteome</keyword>
<dbReference type="Pfam" id="PF02861">
    <property type="entry name" value="Clp_N"/>
    <property type="match status" value="1"/>
</dbReference>
<dbReference type="Gene3D" id="1.10.1780.10">
    <property type="entry name" value="Clp, N-terminal domain"/>
    <property type="match status" value="1"/>
</dbReference>
<protein>
    <submittedName>
        <fullName evidence="3">Clp protease N-terminal domain-containing protein</fullName>
    </submittedName>
</protein>
<keyword evidence="3" id="KW-0378">Hydrolase</keyword>
<dbReference type="GO" id="GO:0008233">
    <property type="term" value="F:peptidase activity"/>
    <property type="evidence" value="ECO:0007669"/>
    <property type="project" value="UniProtKB-KW"/>
</dbReference>
<dbReference type="GO" id="GO:0006508">
    <property type="term" value="P:proteolysis"/>
    <property type="evidence" value="ECO:0007669"/>
    <property type="project" value="UniProtKB-KW"/>
</dbReference>
<dbReference type="EMBL" id="CP141614">
    <property type="protein sequence ID" value="WRP14815.1"/>
    <property type="molecule type" value="Genomic_DNA"/>
</dbReference>